<gene>
    <name evidence="1" type="ORF">MRATA1EN22A_LOCUS7031</name>
</gene>
<protein>
    <submittedName>
        <fullName evidence="1">Uncharacterized protein</fullName>
    </submittedName>
</protein>
<accession>A0AC59YJL5</accession>
<reference evidence="1" key="2">
    <citation type="submission" date="2025-03" db="EMBL/GenBank/DDBJ databases">
        <authorList>
            <consortium name="ELIXIR-Norway"/>
            <consortium name="Elixir Norway"/>
        </authorList>
    </citation>
    <scope>NUCLEOTIDE SEQUENCE</scope>
</reference>
<name>A0AC59YJL5_RANTA</name>
<evidence type="ECO:0000313" key="1">
    <source>
        <dbReference type="EMBL" id="CAM9756708.1"/>
    </source>
</evidence>
<sequence length="156" mass="16264">MEALQLLLPTGLSALAWHRGSWVACLPPATPGRPCTCLSCAPARLPPTLPPSPPTALLRTQRLLRAQPSSLGAQVQGTLSTRVSSPVRLPDQDPPGLGFRRGRGNLDTGAAPSAHPGQPQQWGWAAQGRLQAVPSAAPTLPPPRASLFLGGQCPSR</sequence>
<proteinExistence type="predicted"/>
<dbReference type="Proteomes" id="UP001162501">
    <property type="component" value="Chromosome 16"/>
</dbReference>
<evidence type="ECO:0000313" key="2">
    <source>
        <dbReference type="Proteomes" id="UP001162501"/>
    </source>
</evidence>
<dbReference type="EMBL" id="OX596100">
    <property type="protein sequence ID" value="CAM9756708.1"/>
    <property type="molecule type" value="Genomic_DNA"/>
</dbReference>
<reference evidence="1" key="1">
    <citation type="submission" date="2023-05" db="EMBL/GenBank/DDBJ databases">
        <authorList>
            <consortium name="ELIXIR-Norway"/>
        </authorList>
    </citation>
    <scope>NUCLEOTIDE SEQUENCE</scope>
</reference>
<organism evidence="1 2">
    <name type="scientific">Rangifer tarandus platyrhynchus</name>
    <name type="common">Svalbard reindeer</name>
    <dbReference type="NCBI Taxonomy" id="3082113"/>
    <lineage>
        <taxon>Eukaryota</taxon>
        <taxon>Metazoa</taxon>
        <taxon>Chordata</taxon>
        <taxon>Craniata</taxon>
        <taxon>Vertebrata</taxon>
        <taxon>Euteleostomi</taxon>
        <taxon>Mammalia</taxon>
        <taxon>Eutheria</taxon>
        <taxon>Laurasiatheria</taxon>
        <taxon>Artiodactyla</taxon>
        <taxon>Ruminantia</taxon>
        <taxon>Pecora</taxon>
        <taxon>Cervidae</taxon>
        <taxon>Odocoileinae</taxon>
        <taxon>Rangifer</taxon>
    </lineage>
</organism>